<dbReference type="PROSITE" id="PS51192">
    <property type="entry name" value="HELICASE_ATP_BIND_1"/>
    <property type="match status" value="1"/>
</dbReference>
<dbReference type="InterPro" id="IPR050079">
    <property type="entry name" value="DEAD_box_RNA_helicase"/>
</dbReference>
<evidence type="ECO:0000313" key="13">
    <source>
        <dbReference type="Proteomes" id="UP000722121"/>
    </source>
</evidence>
<dbReference type="Proteomes" id="UP000722121">
    <property type="component" value="Unassembled WGS sequence"/>
</dbReference>
<dbReference type="SUPFAM" id="SSF52540">
    <property type="entry name" value="P-loop containing nucleoside triphosphate hydrolases"/>
    <property type="match status" value="1"/>
</dbReference>
<evidence type="ECO:0000313" key="12">
    <source>
        <dbReference type="EMBL" id="MBN4067363.1"/>
    </source>
</evidence>
<evidence type="ECO:0000256" key="5">
    <source>
        <dbReference type="ARBA" id="ARBA00038437"/>
    </source>
</evidence>
<evidence type="ECO:0000259" key="11">
    <source>
        <dbReference type="PROSITE" id="PS51195"/>
    </source>
</evidence>
<dbReference type="GO" id="GO:0004386">
    <property type="term" value="F:helicase activity"/>
    <property type="evidence" value="ECO:0007669"/>
    <property type="project" value="UniProtKB-KW"/>
</dbReference>
<evidence type="ECO:0000256" key="2">
    <source>
        <dbReference type="ARBA" id="ARBA00022801"/>
    </source>
</evidence>
<keyword evidence="4 7" id="KW-0067">ATP-binding</keyword>
<feature type="short sequence motif" description="Q motif" evidence="6">
    <location>
        <begin position="1"/>
        <end position="29"/>
    </location>
</feature>
<proteinExistence type="inferred from homology"/>
<evidence type="ECO:0000259" key="9">
    <source>
        <dbReference type="PROSITE" id="PS51192"/>
    </source>
</evidence>
<dbReference type="PROSITE" id="PS00039">
    <property type="entry name" value="DEAD_ATP_HELICASE"/>
    <property type="match status" value="1"/>
</dbReference>
<evidence type="ECO:0000256" key="7">
    <source>
        <dbReference type="RuleBase" id="RU000492"/>
    </source>
</evidence>
<dbReference type="CDD" id="cd18787">
    <property type="entry name" value="SF2_C_DEAD"/>
    <property type="match status" value="1"/>
</dbReference>
<dbReference type="InterPro" id="IPR001650">
    <property type="entry name" value="Helicase_C-like"/>
</dbReference>
<sequence length="412" mass="46075">MSFSSFGLGKKILSAVSDTGYTEPTEIQSRAIPKILKGFDLRASAQTGTGKTAAFILPALDRLAKPGVKGGRGPRVLVLAPTRELALQIADQTRVYTKYMRNVKTVCLFGGVPYGTQIHQLSKPHDLLVATPGRLLDLMERGKVNLSRVEILVLDEADRMLDMGFIDPVERIVAATPKERQTLLFSATLKGAVVKLSEKLLNNPFEIVVHADHAKHENIDQKMHYVDGLHQKKKLLDHILGMDGVNYTIIFASTKRQVGLLAEELRDQGHRAVALHGDMNQRQRTRTIMQLREGKHKILVATDVAARGLDLPSVTHVINFDLPRNPEDYIHRIGRTGRAGEKGVALSFAAGHDALLVKKIERFTKQKIDVIEIEGFRPRPQKKFSPEKKKFSPHHKNSRKPFFRQRRKNAAA</sequence>
<dbReference type="PANTHER" id="PTHR47959">
    <property type="entry name" value="ATP-DEPENDENT RNA HELICASE RHLE-RELATED"/>
    <property type="match status" value="1"/>
</dbReference>
<feature type="domain" description="Helicase ATP-binding" evidence="9">
    <location>
        <begin position="32"/>
        <end position="207"/>
    </location>
</feature>
<dbReference type="SMART" id="SM00490">
    <property type="entry name" value="HELICc"/>
    <property type="match status" value="1"/>
</dbReference>
<evidence type="ECO:0000259" key="10">
    <source>
        <dbReference type="PROSITE" id="PS51194"/>
    </source>
</evidence>
<dbReference type="InterPro" id="IPR014014">
    <property type="entry name" value="RNA_helicase_DEAD_Q_motif"/>
</dbReference>
<keyword evidence="13" id="KW-1185">Reference proteome</keyword>
<dbReference type="InterPro" id="IPR000629">
    <property type="entry name" value="RNA-helicase_DEAD-box_CS"/>
</dbReference>
<evidence type="ECO:0000256" key="3">
    <source>
        <dbReference type="ARBA" id="ARBA00022806"/>
    </source>
</evidence>
<dbReference type="InterPro" id="IPR011545">
    <property type="entry name" value="DEAD/DEAH_box_helicase_dom"/>
</dbReference>
<dbReference type="SMART" id="SM00487">
    <property type="entry name" value="DEXDc"/>
    <property type="match status" value="1"/>
</dbReference>
<comment type="caution">
    <text evidence="12">The sequence shown here is derived from an EMBL/GenBank/DDBJ whole genome shotgun (WGS) entry which is preliminary data.</text>
</comment>
<keyword evidence="2 7" id="KW-0378">Hydrolase</keyword>
<name>A0ABS3ASL2_9BACT</name>
<accession>A0ABS3ASL2</accession>
<organism evidence="12 13">
    <name type="scientific">Simkania negevensis</name>
    <dbReference type="NCBI Taxonomy" id="83561"/>
    <lineage>
        <taxon>Bacteria</taxon>
        <taxon>Pseudomonadati</taxon>
        <taxon>Chlamydiota</taxon>
        <taxon>Chlamydiia</taxon>
        <taxon>Parachlamydiales</taxon>
        <taxon>Simkaniaceae</taxon>
        <taxon>Simkania</taxon>
    </lineage>
</organism>
<dbReference type="EMBL" id="JAFITR010000122">
    <property type="protein sequence ID" value="MBN4067363.1"/>
    <property type="molecule type" value="Genomic_DNA"/>
</dbReference>
<dbReference type="InterPro" id="IPR027417">
    <property type="entry name" value="P-loop_NTPase"/>
</dbReference>
<evidence type="ECO:0000256" key="4">
    <source>
        <dbReference type="ARBA" id="ARBA00022840"/>
    </source>
</evidence>
<dbReference type="PROSITE" id="PS51195">
    <property type="entry name" value="Q_MOTIF"/>
    <property type="match status" value="1"/>
</dbReference>
<feature type="domain" description="DEAD-box RNA helicase Q" evidence="11">
    <location>
        <begin position="1"/>
        <end position="29"/>
    </location>
</feature>
<dbReference type="InterPro" id="IPR044742">
    <property type="entry name" value="DEAD/DEAH_RhlB"/>
</dbReference>
<keyword evidence="3 7" id="KW-0347">Helicase</keyword>
<keyword evidence="1 7" id="KW-0547">Nucleotide-binding</keyword>
<reference evidence="12 13" key="1">
    <citation type="submission" date="2021-02" db="EMBL/GenBank/DDBJ databases">
        <title>Activity-based single-cell genomes from oceanic crustal fluid captures similar information to metagenomic and metatranscriptomic surveys with orders of magnitude less sampling.</title>
        <authorList>
            <person name="D'Angelo T.S."/>
            <person name="Orcutt B.N."/>
        </authorList>
    </citation>
    <scope>NUCLEOTIDE SEQUENCE [LARGE SCALE GENOMIC DNA]</scope>
    <source>
        <strain evidence="12">AH-315-G07</strain>
    </source>
</reference>
<dbReference type="InterPro" id="IPR014001">
    <property type="entry name" value="Helicase_ATP-bd"/>
</dbReference>
<feature type="region of interest" description="Disordered" evidence="8">
    <location>
        <begin position="379"/>
        <end position="412"/>
    </location>
</feature>
<dbReference type="Gene3D" id="3.40.50.300">
    <property type="entry name" value="P-loop containing nucleotide triphosphate hydrolases"/>
    <property type="match status" value="2"/>
</dbReference>
<protein>
    <submittedName>
        <fullName evidence="12">DEAD/DEAH box helicase</fullName>
    </submittedName>
</protein>
<gene>
    <name evidence="12" type="ORF">JYU14_04695</name>
</gene>
<dbReference type="CDD" id="cd00268">
    <property type="entry name" value="DEADc"/>
    <property type="match status" value="1"/>
</dbReference>
<feature type="domain" description="Helicase C-terminal" evidence="10">
    <location>
        <begin position="234"/>
        <end position="379"/>
    </location>
</feature>
<comment type="similarity">
    <text evidence="5 7">Belongs to the DEAD box helicase family.</text>
</comment>
<dbReference type="PROSITE" id="PS51194">
    <property type="entry name" value="HELICASE_CTER"/>
    <property type="match status" value="1"/>
</dbReference>
<evidence type="ECO:0000256" key="1">
    <source>
        <dbReference type="ARBA" id="ARBA00022741"/>
    </source>
</evidence>
<evidence type="ECO:0000256" key="6">
    <source>
        <dbReference type="PROSITE-ProRule" id="PRU00552"/>
    </source>
</evidence>
<dbReference type="Pfam" id="PF00270">
    <property type="entry name" value="DEAD"/>
    <property type="match status" value="1"/>
</dbReference>
<dbReference type="PANTHER" id="PTHR47959:SF17">
    <property type="entry name" value="ATP-DEPENDENT RNA HELICASE DEAD BOX FAMILY"/>
    <property type="match status" value="1"/>
</dbReference>
<evidence type="ECO:0000256" key="8">
    <source>
        <dbReference type="SAM" id="MobiDB-lite"/>
    </source>
</evidence>
<feature type="compositionally biased region" description="Basic residues" evidence="8">
    <location>
        <begin position="391"/>
        <end position="412"/>
    </location>
</feature>
<dbReference type="Pfam" id="PF00271">
    <property type="entry name" value="Helicase_C"/>
    <property type="match status" value="1"/>
</dbReference>